<evidence type="ECO:0000256" key="6">
    <source>
        <dbReference type="ARBA" id="ARBA00023163"/>
    </source>
</evidence>
<dbReference type="Pfam" id="PF02701">
    <property type="entry name" value="Zn_ribbon_Dof"/>
    <property type="match status" value="1"/>
</dbReference>
<feature type="domain" description="Dof-type" evidence="11">
    <location>
        <begin position="32"/>
        <end position="86"/>
    </location>
</feature>
<evidence type="ECO:0000256" key="5">
    <source>
        <dbReference type="ARBA" id="ARBA00023125"/>
    </source>
</evidence>
<evidence type="ECO:0000256" key="10">
    <source>
        <dbReference type="SAM" id="MobiDB-lite"/>
    </source>
</evidence>
<keyword evidence="7 8" id="KW-0539">Nucleus</keyword>
<keyword evidence="4 9" id="KW-0805">Transcription regulation</keyword>
<evidence type="ECO:0000313" key="13">
    <source>
        <dbReference type="Proteomes" id="UP001161247"/>
    </source>
</evidence>
<dbReference type="PANTHER" id="PTHR31992">
    <property type="entry name" value="DOF ZINC FINGER PROTEIN DOF1.4-RELATED"/>
    <property type="match status" value="1"/>
</dbReference>
<evidence type="ECO:0000256" key="8">
    <source>
        <dbReference type="PROSITE-ProRule" id="PRU00071"/>
    </source>
</evidence>
<evidence type="ECO:0000256" key="9">
    <source>
        <dbReference type="RuleBase" id="RU369094"/>
    </source>
</evidence>
<evidence type="ECO:0000256" key="3">
    <source>
        <dbReference type="ARBA" id="ARBA00022833"/>
    </source>
</evidence>
<protein>
    <recommendedName>
        <fullName evidence="9">Dof zinc finger protein</fullName>
    </recommendedName>
</protein>
<dbReference type="EMBL" id="OX459119">
    <property type="protein sequence ID" value="CAI9094673.1"/>
    <property type="molecule type" value="Genomic_DNA"/>
</dbReference>
<evidence type="ECO:0000256" key="4">
    <source>
        <dbReference type="ARBA" id="ARBA00023015"/>
    </source>
</evidence>
<keyword evidence="13" id="KW-1185">Reference proteome</keyword>
<dbReference type="AlphaFoldDB" id="A0AAV1CHZ9"/>
<keyword evidence="3 9" id="KW-0862">Zinc</keyword>
<dbReference type="InterPro" id="IPR003851">
    <property type="entry name" value="Znf_Dof"/>
</dbReference>
<dbReference type="InterPro" id="IPR045174">
    <property type="entry name" value="Dof"/>
</dbReference>
<dbReference type="PROSITE" id="PS01361">
    <property type="entry name" value="ZF_DOF_1"/>
    <property type="match status" value="1"/>
</dbReference>
<dbReference type="GO" id="GO:0003677">
    <property type="term" value="F:DNA binding"/>
    <property type="evidence" value="ECO:0007669"/>
    <property type="project" value="UniProtKB-UniRule"/>
</dbReference>
<dbReference type="GO" id="GO:0008270">
    <property type="term" value="F:zinc ion binding"/>
    <property type="evidence" value="ECO:0007669"/>
    <property type="project" value="UniProtKB-KW"/>
</dbReference>
<dbReference type="Proteomes" id="UP001161247">
    <property type="component" value="Chromosome 2"/>
</dbReference>
<accession>A0AAV1CHZ9</accession>
<keyword evidence="5 8" id="KW-0238">DNA-binding</keyword>
<feature type="region of interest" description="Disordered" evidence="10">
    <location>
        <begin position="327"/>
        <end position="347"/>
    </location>
</feature>
<keyword evidence="6 9" id="KW-0804">Transcription</keyword>
<comment type="subcellular location">
    <subcellularLocation>
        <location evidence="8 9">Nucleus</location>
    </subcellularLocation>
</comment>
<evidence type="ECO:0000313" key="12">
    <source>
        <dbReference type="EMBL" id="CAI9094673.1"/>
    </source>
</evidence>
<proteinExistence type="predicted"/>
<evidence type="ECO:0000256" key="1">
    <source>
        <dbReference type="ARBA" id="ARBA00022723"/>
    </source>
</evidence>
<keyword evidence="1 9" id="KW-0479">Metal-binding</keyword>
<name>A0AAV1CHZ9_OLDCO</name>
<reference evidence="12" key="1">
    <citation type="submission" date="2023-03" db="EMBL/GenBank/DDBJ databases">
        <authorList>
            <person name="Julca I."/>
        </authorList>
    </citation>
    <scope>NUCLEOTIDE SEQUENCE</scope>
</reference>
<comment type="function">
    <text evidence="9">Transcription factor that binds specifically to a 5'-AA[AG]G-3' consensus core sequence.</text>
</comment>
<evidence type="ECO:0000256" key="2">
    <source>
        <dbReference type="ARBA" id="ARBA00022771"/>
    </source>
</evidence>
<dbReference type="GO" id="GO:0003700">
    <property type="term" value="F:DNA-binding transcription factor activity"/>
    <property type="evidence" value="ECO:0007669"/>
    <property type="project" value="UniProtKB-UniRule"/>
</dbReference>
<dbReference type="GO" id="GO:0005634">
    <property type="term" value="C:nucleus"/>
    <property type="evidence" value="ECO:0007669"/>
    <property type="project" value="UniProtKB-SubCell"/>
</dbReference>
<dbReference type="PROSITE" id="PS50884">
    <property type="entry name" value="ZF_DOF_2"/>
    <property type="match status" value="1"/>
</dbReference>
<sequence length="370" mass="41211">MYRVKRKAGLFHPMHVTKSMEKGWKPHIEISPTCPRCGSSNTKFCYYNNYSLTQPRYFCKGCRRYWTKGGSLRNVPIGGGCRKTRRGATKHNFRGVLPTTITIPSTRGFPCGGCGTTTATTALDATNFGLQTQTLSPPSNGCSTLTTVDHHHQQHQVGSNQVDLALVYANFLNQKPMPNDLGVENYSSSHHQHHQPQIEIPMLPPMSISQFPTPFSHEYGTEFIDHHNRSAFFQSPETNFASNGFCFSGFESIGKQTDYNNNQLISFKTMENHQTNIINHGLLPGEDLRSTNNAEGLVWSTGSNNNDLIFSSQTMHPNQQFSVSAGIEEQQLAPHSSSPAAEQEEPKPQLRVDIVNQANVSIELCNVLRP</sequence>
<evidence type="ECO:0000256" key="7">
    <source>
        <dbReference type="ARBA" id="ARBA00023242"/>
    </source>
</evidence>
<dbReference type="PANTHER" id="PTHR31992:SF111">
    <property type="entry name" value="DOF ZINC FINGER PROTEIN DOF3.5"/>
    <property type="match status" value="1"/>
</dbReference>
<keyword evidence="2 8" id="KW-0863">Zinc-finger</keyword>
<organism evidence="12 13">
    <name type="scientific">Oldenlandia corymbosa var. corymbosa</name>
    <dbReference type="NCBI Taxonomy" id="529605"/>
    <lineage>
        <taxon>Eukaryota</taxon>
        <taxon>Viridiplantae</taxon>
        <taxon>Streptophyta</taxon>
        <taxon>Embryophyta</taxon>
        <taxon>Tracheophyta</taxon>
        <taxon>Spermatophyta</taxon>
        <taxon>Magnoliopsida</taxon>
        <taxon>eudicotyledons</taxon>
        <taxon>Gunneridae</taxon>
        <taxon>Pentapetalae</taxon>
        <taxon>asterids</taxon>
        <taxon>lamiids</taxon>
        <taxon>Gentianales</taxon>
        <taxon>Rubiaceae</taxon>
        <taxon>Rubioideae</taxon>
        <taxon>Spermacoceae</taxon>
        <taxon>Hedyotis-Oldenlandia complex</taxon>
        <taxon>Oldenlandia</taxon>
    </lineage>
</organism>
<evidence type="ECO:0000259" key="11">
    <source>
        <dbReference type="PROSITE" id="PS50884"/>
    </source>
</evidence>
<gene>
    <name evidence="12" type="ORF">OLC1_LOCUS5786</name>
</gene>